<protein>
    <submittedName>
        <fullName evidence="1">Uncharacterized protein</fullName>
    </submittedName>
</protein>
<sequence>MLALRGDLYAIPTSSTIQSPSIPTPTSILDSPEVDSDNCRLLGPFALVVQATMGLLVVGSLIYKRQREKPKRKWKIWILDITKQMLGQVFVHTLNVVLSDLVAKEGGNNPCSLYFLNILVDTTLGVFFIYVTLRFITHALTDRFGLTGFVSGQYRDPAAPGARRSRPRISYWLKQLSTYLLTIFLMKLAVLALFDLFPFLFVFGEWLLDLFGDHKNAQIVFSMALFPLVMNVLQFWLIDTLLRHNPETSVYAKVGNGDEEDGESRSSFESTRNCASRTRDTGNGYQDAGRSRNRSSSAHLIGEASDSESDSDHAIGSGSSNLNKKGLSTRRRLSPSGSVQRETDGLHNYPPDSQSLYGSVMKSPPLRASSPPTSDRVPALISTRLDGSISSLPATSSGTSRMDDLRLEAGKALSDGGGGSDPEEDWDNGREDWSTGEGNKAAGGSLRSKRRVLGSRKRNRTSSSGNESASATSASASPIPLVRSESLGLKAVDE</sequence>
<dbReference type="Proteomes" id="UP000245626">
    <property type="component" value="Unassembled WGS sequence"/>
</dbReference>
<evidence type="ECO:0000313" key="1">
    <source>
        <dbReference type="EMBL" id="PWN53058.1"/>
    </source>
</evidence>
<organism evidence="1 2">
    <name type="scientific">Violaceomyces palustris</name>
    <dbReference type="NCBI Taxonomy" id="1673888"/>
    <lineage>
        <taxon>Eukaryota</taxon>
        <taxon>Fungi</taxon>
        <taxon>Dikarya</taxon>
        <taxon>Basidiomycota</taxon>
        <taxon>Ustilaginomycotina</taxon>
        <taxon>Ustilaginomycetes</taxon>
        <taxon>Violaceomycetales</taxon>
        <taxon>Violaceomycetaceae</taxon>
        <taxon>Violaceomyces</taxon>
    </lineage>
</organism>
<proteinExistence type="predicted"/>
<gene>
    <name evidence="1" type="ORF">IE53DRAFT_310980</name>
</gene>
<keyword evidence="2" id="KW-1185">Reference proteome</keyword>
<evidence type="ECO:0000313" key="2">
    <source>
        <dbReference type="Proteomes" id="UP000245626"/>
    </source>
</evidence>
<reference evidence="1 2" key="1">
    <citation type="journal article" date="2018" name="Mol. Biol. Evol.">
        <title>Broad Genomic Sampling Reveals a Smut Pathogenic Ancestry of the Fungal Clade Ustilaginomycotina.</title>
        <authorList>
            <person name="Kijpornyongpan T."/>
            <person name="Mondo S.J."/>
            <person name="Barry K."/>
            <person name="Sandor L."/>
            <person name="Lee J."/>
            <person name="Lipzen A."/>
            <person name="Pangilinan J."/>
            <person name="LaButti K."/>
            <person name="Hainaut M."/>
            <person name="Henrissat B."/>
            <person name="Grigoriev I.V."/>
            <person name="Spatafora J.W."/>
            <person name="Aime M.C."/>
        </authorList>
    </citation>
    <scope>NUCLEOTIDE SEQUENCE [LARGE SCALE GENOMIC DNA]</scope>
    <source>
        <strain evidence="1 2">SA 807</strain>
    </source>
</reference>
<name>A0ACD0P4Q4_9BASI</name>
<dbReference type="EMBL" id="KZ819744">
    <property type="protein sequence ID" value="PWN53058.1"/>
    <property type="molecule type" value="Genomic_DNA"/>
</dbReference>
<accession>A0ACD0P4Q4</accession>